<gene>
    <name evidence="9" type="ORF">V6N12_018111</name>
</gene>
<evidence type="ECO:0000256" key="2">
    <source>
        <dbReference type="ARBA" id="ARBA00022723"/>
    </source>
</evidence>
<dbReference type="Pfam" id="PF13912">
    <property type="entry name" value="zf-C2H2_6"/>
    <property type="match status" value="1"/>
</dbReference>
<dbReference type="SUPFAM" id="SSF57667">
    <property type="entry name" value="beta-beta-alpha zinc fingers"/>
    <property type="match status" value="1"/>
</dbReference>
<feature type="compositionally biased region" description="Pro residues" evidence="7">
    <location>
        <begin position="34"/>
        <end position="45"/>
    </location>
</feature>
<dbReference type="InterPro" id="IPR044246">
    <property type="entry name" value="ZFP3-like"/>
</dbReference>
<comment type="caution">
    <text evidence="9">The sequence shown here is derived from an EMBL/GenBank/DDBJ whole genome shotgun (WGS) entry which is preliminary data.</text>
</comment>
<keyword evidence="2" id="KW-0479">Metal-binding</keyword>
<evidence type="ECO:0000259" key="8">
    <source>
        <dbReference type="PROSITE" id="PS50157"/>
    </source>
</evidence>
<keyword evidence="10" id="KW-1185">Reference proteome</keyword>
<name>A0ABR2ALC1_9ROSI</name>
<feature type="domain" description="C2H2-type" evidence="8">
    <location>
        <begin position="55"/>
        <end position="82"/>
    </location>
</feature>
<comment type="subcellular location">
    <subcellularLocation>
        <location evidence="1">Nucleus</location>
    </subcellularLocation>
</comment>
<evidence type="ECO:0000256" key="3">
    <source>
        <dbReference type="ARBA" id="ARBA00022771"/>
    </source>
</evidence>
<dbReference type="PROSITE" id="PS00028">
    <property type="entry name" value="ZINC_FINGER_C2H2_1"/>
    <property type="match status" value="1"/>
</dbReference>
<feature type="compositionally biased region" description="Basic and acidic residues" evidence="7">
    <location>
        <begin position="13"/>
        <end position="25"/>
    </location>
</feature>
<dbReference type="PROSITE" id="PS50157">
    <property type="entry name" value="ZINC_FINGER_C2H2_2"/>
    <property type="match status" value="1"/>
</dbReference>
<feature type="region of interest" description="Disordered" evidence="7">
    <location>
        <begin position="1"/>
        <end position="52"/>
    </location>
</feature>
<accession>A0ABR2ALC1</accession>
<evidence type="ECO:0000256" key="7">
    <source>
        <dbReference type="SAM" id="MobiDB-lite"/>
    </source>
</evidence>
<keyword evidence="4" id="KW-0862">Zinc</keyword>
<evidence type="ECO:0000256" key="1">
    <source>
        <dbReference type="ARBA" id="ARBA00004123"/>
    </source>
</evidence>
<evidence type="ECO:0000313" key="10">
    <source>
        <dbReference type="Proteomes" id="UP001472677"/>
    </source>
</evidence>
<keyword evidence="3 6" id="KW-0863">Zinc-finger</keyword>
<evidence type="ECO:0000256" key="6">
    <source>
        <dbReference type="PROSITE-ProRule" id="PRU00042"/>
    </source>
</evidence>
<dbReference type="Gene3D" id="3.30.160.60">
    <property type="entry name" value="Classic Zinc Finger"/>
    <property type="match status" value="1"/>
</dbReference>
<protein>
    <recommendedName>
        <fullName evidence="8">C2H2-type domain-containing protein</fullName>
    </recommendedName>
</protein>
<sequence length="225" mass="24628">MESRTGALSDLRFSNRDASQREPRVELSLLTPANPTPPPPPPPSPQRQAETASSFTCSYCKRVFSSSQALGGHQNAHKQERALAKRANKTAPSGLLRPILPYYPYPSYFSNPFHRSLSRSTFGVRPESLIHKPLHSWMSHGSGGYHFGQGYFRPTMMNYHQPSFNGRFGVTSGFPAPIPWNSSRINGVDSASFANNSPGNVAVNRPAAATAEDKDASGIDLTLRL</sequence>
<dbReference type="Proteomes" id="UP001472677">
    <property type="component" value="Unassembled WGS sequence"/>
</dbReference>
<dbReference type="InterPro" id="IPR036236">
    <property type="entry name" value="Znf_C2H2_sf"/>
</dbReference>
<proteinExistence type="predicted"/>
<keyword evidence="5" id="KW-0539">Nucleus</keyword>
<evidence type="ECO:0000256" key="5">
    <source>
        <dbReference type="ARBA" id="ARBA00023242"/>
    </source>
</evidence>
<dbReference type="PANTHER" id="PTHR47287:SF9">
    <property type="entry name" value="ZINC FINGER PROTEIN 4-LIKE"/>
    <property type="match status" value="1"/>
</dbReference>
<dbReference type="PANTHER" id="PTHR47287">
    <property type="entry name" value="C2H2 AND C2HC ZINC FINGERS SUPERFAMILY PROTEIN"/>
    <property type="match status" value="1"/>
</dbReference>
<dbReference type="InterPro" id="IPR013087">
    <property type="entry name" value="Znf_C2H2_type"/>
</dbReference>
<reference evidence="9 10" key="1">
    <citation type="journal article" date="2024" name="G3 (Bethesda)">
        <title>Genome assembly of Hibiscus sabdariffa L. provides insights into metabolisms of medicinal natural products.</title>
        <authorList>
            <person name="Kim T."/>
        </authorList>
    </citation>
    <scope>NUCLEOTIDE SEQUENCE [LARGE SCALE GENOMIC DNA]</scope>
    <source>
        <strain evidence="9">TK-2024</strain>
        <tissue evidence="9">Old leaves</tissue>
    </source>
</reference>
<evidence type="ECO:0000256" key="4">
    <source>
        <dbReference type="ARBA" id="ARBA00022833"/>
    </source>
</evidence>
<evidence type="ECO:0000313" key="9">
    <source>
        <dbReference type="EMBL" id="KAK8494450.1"/>
    </source>
</evidence>
<organism evidence="9 10">
    <name type="scientific">Hibiscus sabdariffa</name>
    <name type="common">roselle</name>
    <dbReference type="NCBI Taxonomy" id="183260"/>
    <lineage>
        <taxon>Eukaryota</taxon>
        <taxon>Viridiplantae</taxon>
        <taxon>Streptophyta</taxon>
        <taxon>Embryophyta</taxon>
        <taxon>Tracheophyta</taxon>
        <taxon>Spermatophyta</taxon>
        <taxon>Magnoliopsida</taxon>
        <taxon>eudicotyledons</taxon>
        <taxon>Gunneridae</taxon>
        <taxon>Pentapetalae</taxon>
        <taxon>rosids</taxon>
        <taxon>malvids</taxon>
        <taxon>Malvales</taxon>
        <taxon>Malvaceae</taxon>
        <taxon>Malvoideae</taxon>
        <taxon>Hibiscus</taxon>
    </lineage>
</organism>
<dbReference type="EMBL" id="JBBPBM010000529">
    <property type="protein sequence ID" value="KAK8494450.1"/>
    <property type="molecule type" value="Genomic_DNA"/>
</dbReference>